<evidence type="ECO:0000256" key="9">
    <source>
        <dbReference type="ARBA" id="ARBA00049563"/>
    </source>
</evidence>
<dbReference type="Gene3D" id="3.40.50.300">
    <property type="entry name" value="P-loop containing nucleotide triphosphate hydrolases"/>
    <property type="match status" value="1"/>
</dbReference>
<feature type="binding site" evidence="10">
    <location>
        <begin position="22"/>
        <end position="29"/>
    </location>
    <ligand>
        <name>ATP</name>
        <dbReference type="ChEBI" id="CHEBI:30616"/>
    </ligand>
</feature>
<comment type="subunit">
    <text evidence="10">Monomer.</text>
</comment>
<gene>
    <name evidence="10" type="primary">miaA</name>
    <name evidence="14" type="ORF">B4O97_14525</name>
</gene>
<dbReference type="Proteomes" id="UP000192343">
    <property type="component" value="Unassembled WGS sequence"/>
</dbReference>
<reference evidence="14 15" key="1">
    <citation type="submission" date="2017-03" db="EMBL/GenBank/DDBJ databases">
        <title>Draft Genome sequence of Marispirochaeta sp. strain JC444.</title>
        <authorList>
            <person name="Shivani Y."/>
            <person name="Subhash Y."/>
            <person name="Sasikala C."/>
            <person name="Ramana C."/>
        </authorList>
    </citation>
    <scope>NUCLEOTIDE SEQUENCE [LARGE SCALE GENOMIC DNA]</scope>
    <source>
        <strain evidence="14 15">JC444</strain>
    </source>
</reference>
<evidence type="ECO:0000256" key="10">
    <source>
        <dbReference type="HAMAP-Rule" id="MF_00185"/>
    </source>
</evidence>
<comment type="caution">
    <text evidence="10">Lacks conserved residue(s) required for the propagation of feature annotation.</text>
</comment>
<dbReference type="NCBIfam" id="TIGR00174">
    <property type="entry name" value="miaA"/>
    <property type="match status" value="1"/>
</dbReference>
<sequence length="323" mass="36801">MKSKSALRHHEPPVLPVVLLFGPTGVGKTDLIRNLPVEYFEVISADSMQVYRGMDIGTAKPDRAFREHIPHHLIDIRNPGEQFHLGDFIRLADEAVLDILKRGRLPVISGGTAYYFKHFLYGLPEAPSSDPHIRAELAARVQREGLEPLREMLHRVDPVSAERIDASDAYRIQRALEVYMSSGRPLSSFRLPEKLREGLDPLIIGLTRPREELYRRIDRRVEEMFAAGLPMEVASLKQAGYGPGDPGMKAIGYREFFEGEEEPLPRIQTASRRYAKRQLTFFRTLPGTIWMNPEEGEEIISRIYSFFNSRKESISRISSVSSE</sequence>
<dbReference type="GO" id="GO:0006400">
    <property type="term" value="P:tRNA modification"/>
    <property type="evidence" value="ECO:0007669"/>
    <property type="project" value="TreeGrafter"/>
</dbReference>
<dbReference type="EMBL" id="MWQY01000017">
    <property type="protein sequence ID" value="ORC33876.1"/>
    <property type="molecule type" value="Genomic_DNA"/>
</dbReference>
<evidence type="ECO:0000256" key="12">
    <source>
        <dbReference type="RuleBase" id="RU003784"/>
    </source>
</evidence>
<evidence type="ECO:0000256" key="5">
    <source>
        <dbReference type="ARBA" id="ARBA00022694"/>
    </source>
</evidence>
<dbReference type="RefSeq" id="WP_083051896.1">
    <property type="nucleotide sequence ID" value="NZ_MWQY01000017.1"/>
</dbReference>
<keyword evidence="15" id="KW-1185">Reference proteome</keyword>
<dbReference type="HAMAP" id="MF_00185">
    <property type="entry name" value="IPP_trans"/>
    <property type="match status" value="1"/>
</dbReference>
<keyword evidence="4 10" id="KW-0808">Transferase</keyword>
<comment type="caution">
    <text evidence="14">The sequence shown here is derived from an EMBL/GenBank/DDBJ whole genome shotgun (WGS) entry which is preliminary data.</text>
</comment>
<evidence type="ECO:0000313" key="15">
    <source>
        <dbReference type="Proteomes" id="UP000192343"/>
    </source>
</evidence>
<keyword evidence="7 10" id="KW-0067">ATP-binding</keyword>
<evidence type="ECO:0000256" key="13">
    <source>
        <dbReference type="RuleBase" id="RU003785"/>
    </source>
</evidence>
<feature type="site" description="Interaction with substrate tRNA" evidence="10">
    <location>
        <position position="134"/>
    </location>
</feature>
<dbReference type="GO" id="GO:0052381">
    <property type="term" value="F:tRNA dimethylallyltransferase activity"/>
    <property type="evidence" value="ECO:0007669"/>
    <property type="project" value="UniProtKB-UniRule"/>
</dbReference>
<dbReference type="InterPro" id="IPR018022">
    <property type="entry name" value="IPT"/>
</dbReference>
<dbReference type="Pfam" id="PF01715">
    <property type="entry name" value="IPPT"/>
    <property type="match status" value="1"/>
</dbReference>
<organism evidence="14 15">
    <name type="scientific">Marispirochaeta aestuarii</name>
    <dbReference type="NCBI Taxonomy" id="1963862"/>
    <lineage>
        <taxon>Bacteria</taxon>
        <taxon>Pseudomonadati</taxon>
        <taxon>Spirochaetota</taxon>
        <taxon>Spirochaetia</taxon>
        <taxon>Spirochaetales</taxon>
        <taxon>Spirochaetaceae</taxon>
        <taxon>Marispirochaeta</taxon>
    </lineage>
</organism>
<dbReference type="GO" id="GO:0005524">
    <property type="term" value="F:ATP binding"/>
    <property type="evidence" value="ECO:0007669"/>
    <property type="project" value="UniProtKB-UniRule"/>
</dbReference>
<dbReference type="Gene3D" id="1.10.20.140">
    <property type="match status" value="1"/>
</dbReference>
<dbReference type="FunFam" id="1.10.20.140:FF:000001">
    <property type="entry name" value="tRNA dimethylallyltransferase"/>
    <property type="match status" value="1"/>
</dbReference>
<keyword evidence="8 10" id="KW-0460">Magnesium</keyword>
<proteinExistence type="inferred from homology"/>
<dbReference type="PANTHER" id="PTHR11088">
    <property type="entry name" value="TRNA DIMETHYLALLYLTRANSFERASE"/>
    <property type="match status" value="1"/>
</dbReference>
<dbReference type="EC" id="2.5.1.75" evidence="10"/>
<feature type="region of interest" description="Interaction with substrate tRNA" evidence="10">
    <location>
        <begin position="46"/>
        <end position="49"/>
    </location>
</feature>
<keyword evidence="6 10" id="KW-0547">Nucleotide-binding</keyword>
<accession>A0A1Y1RV66</accession>
<dbReference type="SUPFAM" id="SSF52540">
    <property type="entry name" value="P-loop containing nucleoside triphosphate hydrolases"/>
    <property type="match status" value="1"/>
</dbReference>
<dbReference type="InterPro" id="IPR027417">
    <property type="entry name" value="P-loop_NTPase"/>
</dbReference>
<comment type="cofactor">
    <cofactor evidence="1 10">
        <name>Mg(2+)</name>
        <dbReference type="ChEBI" id="CHEBI:18420"/>
    </cofactor>
</comment>
<dbReference type="AlphaFoldDB" id="A0A1Y1RV66"/>
<comment type="catalytic activity">
    <reaction evidence="9 10 11">
        <text>adenosine(37) in tRNA + dimethylallyl diphosphate = N(6)-dimethylallyladenosine(37) in tRNA + diphosphate</text>
        <dbReference type="Rhea" id="RHEA:26482"/>
        <dbReference type="Rhea" id="RHEA-COMP:10162"/>
        <dbReference type="Rhea" id="RHEA-COMP:10375"/>
        <dbReference type="ChEBI" id="CHEBI:33019"/>
        <dbReference type="ChEBI" id="CHEBI:57623"/>
        <dbReference type="ChEBI" id="CHEBI:74411"/>
        <dbReference type="ChEBI" id="CHEBI:74415"/>
        <dbReference type="EC" id="2.5.1.75"/>
    </reaction>
</comment>
<name>A0A1Y1RV66_9SPIO</name>
<evidence type="ECO:0000256" key="4">
    <source>
        <dbReference type="ARBA" id="ARBA00022679"/>
    </source>
</evidence>
<evidence type="ECO:0000313" key="14">
    <source>
        <dbReference type="EMBL" id="ORC33876.1"/>
    </source>
</evidence>
<dbReference type="STRING" id="1963862.B4O97_14525"/>
<comment type="similarity">
    <text evidence="3 10 13">Belongs to the IPP transferase family.</text>
</comment>
<dbReference type="InterPro" id="IPR039657">
    <property type="entry name" value="Dimethylallyltransferase"/>
</dbReference>
<evidence type="ECO:0000256" key="2">
    <source>
        <dbReference type="ARBA" id="ARBA00003213"/>
    </source>
</evidence>
<dbReference type="PANTHER" id="PTHR11088:SF60">
    <property type="entry name" value="TRNA DIMETHYLALLYLTRANSFERASE"/>
    <property type="match status" value="1"/>
</dbReference>
<evidence type="ECO:0000256" key="1">
    <source>
        <dbReference type="ARBA" id="ARBA00001946"/>
    </source>
</evidence>
<comment type="function">
    <text evidence="2 10 12">Catalyzes the transfer of a dimethylallyl group onto the adenine at position 37 in tRNAs that read codons beginning with uridine, leading to the formation of N6-(dimethylallyl)adenosine (i(6)A).</text>
</comment>
<feature type="binding site" evidence="10">
    <location>
        <begin position="24"/>
        <end position="29"/>
    </location>
    <ligand>
        <name>substrate</name>
    </ligand>
</feature>
<feature type="site" description="Interaction with substrate tRNA" evidence="10">
    <location>
        <position position="112"/>
    </location>
</feature>
<keyword evidence="5 10" id="KW-0819">tRNA processing</keyword>
<evidence type="ECO:0000256" key="7">
    <source>
        <dbReference type="ARBA" id="ARBA00022840"/>
    </source>
</evidence>
<evidence type="ECO:0000256" key="6">
    <source>
        <dbReference type="ARBA" id="ARBA00022741"/>
    </source>
</evidence>
<evidence type="ECO:0000256" key="8">
    <source>
        <dbReference type="ARBA" id="ARBA00022842"/>
    </source>
</evidence>
<evidence type="ECO:0000256" key="3">
    <source>
        <dbReference type="ARBA" id="ARBA00005842"/>
    </source>
</evidence>
<protein>
    <recommendedName>
        <fullName evidence="10">tRNA dimethylallyltransferase</fullName>
        <ecNumber evidence="10">2.5.1.75</ecNumber>
    </recommendedName>
    <alternativeName>
        <fullName evidence="10">Dimethylallyl diphosphate:tRNA dimethylallyltransferase</fullName>
        <shortName evidence="10">DMAPP:tRNA dimethylallyltransferase</shortName>
        <shortName evidence="10">DMATase</shortName>
    </alternativeName>
    <alternativeName>
        <fullName evidence="10">Isopentenyl-diphosphate:tRNA isopentenyltransferase</fullName>
        <shortName evidence="10">IPP transferase</shortName>
        <shortName evidence="10">IPPT</shortName>
        <shortName evidence="10">IPTase</shortName>
    </alternativeName>
</protein>
<evidence type="ECO:0000256" key="11">
    <source>
        <dbReference type="RuleBase" id="RU003783"/>
    </source>
</evidence>